<dbReference type="Proteomes" id="UP000616143">
    <property type="component" value="Unassembled WGS sequence"/>
</dbReference>
<evidence type="ECO:0000256" key="4">
    <source>
        <dbReference type="ARBA" id="ARBA00023136"/>
    </source>
</evidence>
<proteinExistence type="predicted"/>
<keyword evidence="2 5" id="KW-0812">Transmembrane</keyword>
<dbReference type="InterPro" id="IPR036259">
    <property type="entry name" value="MFS_trans_sf"/>
</dbReference>
<gene>
    <name evidence="8" type="ORF">GCM10007116_15070</name>
    <name evidence="7" type="ORF">HS1genome_1812</name>
</gene>
<name>A0A348B5H1_9CREN</name>
<feature type="transmembrane region" description="Helical" evidence="5">
    <location>
        <begin position="305"/>
        <end position="337"/>
    </location>
</feature>
<evidence type="ECO:0000256" key="3">
    <source>
        <dbReference type="ARBA" id="ARBA00022989"/>
    </source>
</evidence>
<evidence type="ECO:0000256" key="5">
    <source>
        <dbReference type="SAM" id="Phobius"/>
    </source>
</evidence>
<reference evidence="7" key="3">
    <citation type="journal article" date="2019" name="BMC Res. Notes">
        <title>Complete genome sequence of the Sulfodiicoccus acidiphilus strain HS-1T, the first crenarchaeon that lacks polB3, isolated from an acidic hot spring in Ohwaku-dani, Hakone, Japan.</title>
        <authorList>
            <person name="Sakai H.D."/>
            <person name="Kurosawa N."/>
        </authorList>
    </citation>
    <scope>NUCLEOTIDE SEQUENCE</scope>
    <source>
        <strain evidence="7">HS-1</strain>
    </source>
</reference>
<feature type="transmembrane region" description="Helical" evidence="5">
    <location>
        <begin position="358"/>
        <end position="380"/>
    </location>
</feature>
<organism evidence="7 9">
    <name type="scientific">Sulfodiicoccus acidiphilus</name>
    <dbReference type="NCBI Taxonomy" id="1670455"/>
    <lineage>
        <taxon>Archaea</taxon>
        <taxon>Thermoproteota</taxon>
        <taxon>Thermoprotei</taxon>
        <taxon>Sulfolobales</taxon>
        <taxon>Sulfolobaceae</taxon>
        <taxon>Sulfodiicoccus</taxon>
    </lineage>
</organism>
<evidence type="ECO:0000256" key="2">
    <source>
        <dbReference type="ARBA" id="ARBA00022692"/>
    </source>
</evidence>
<dbReference type="Pfam" id="PF07690">
    <property type="entry name" value="MFS_1"/>
    <property type="match status" value="1"/>
</dbReference>
<keyword evidence="9" id="KW-1185">Reference proteome</keyword>
<comment type="subcellular location">
    <subcellularLocation>
        <location evidence="1">Membrane</location>
        <topology evidence="1">Multi-pass membrane protein</topology>
    </subcellularLocation>
</comment>
<feature type="transmembrane region" description="Helical" evidence="5">
    <location>
        <begin position="160"/>
        <end position="179"/>
    </location>
</feature>
<dbReference type="OrthoDB" id="29061at2157"/>
<accession>A0A348B5H1</accession>
<feature type="transmembrane region" description="Helical" evidence="5">
    <location>
        <begin position="127"/>
        <end position="153"/>
    </location>
</feature>
<dbReference type="RefSeq" id="WP_126450604.1">
    <property type="nucleotide sequence ID" value="NZ_AP018553.1"/>
</dbReference>
<dbReference type="PROSITE" id="PS50850">
    <property type="entry name" value="MFS"/>
    <property type="match status" value="1"/>
</dbReference>
<evidence type="ECO:0000256" key="1">
    <source>
        <dbReference type="ARBA" id="ARBA00004141"/>
    </source>
</evidence>
<dbReference type="InterPro" id="IPR011701">
    <property type="entry name" value="MFS"/>
</dbReference>
<feature type="transmembrane region" description="Helical" evidence="5">
    <location>
        <begin position="35"/>
        <end position="56"/>
    </location>
</feature>
<dbReference type="GO" id="GO:0022857">
    <property type="term" value="F:transmembrane transporter activity"/>
    <property type="evidence" value="ECO:0007669"/>
    <property type="project" value="InterPro"/>
</dbReference>
<dbReference type="PANTHER" id="PTHR11662">
    <property type="entry name" value="SOLUTE CARRIER FAMILY 17"/>
    <property type="match status" value="1"/>
</dbReference>
<reference evidence="8" key="1">
    <citation type="journal article" date="2014" name="Int. J. Syst. Evol. Microbiol.">
        <title>Complete genome sequence of Corynebacterium casei LMG S-19264T (=DSM 44701T), isolated from a smear-ripened cheese.</title>
        <authorList>
            <consortium name="US DOE Joint Genome Institute (JGI-PGF)"/>
            <person name="Walter F."/>
            <person name="Albersmeier A."/>
            <person name="Kalinowski J."/>
            <person name="Ruckert C."/>
        </authorList>
    </citation>
    <scope>NUCLEOTIDE SEQUENCE</scope>
    <source>
        <strain evidence="8">JCM 31740</strain>
    </source>
</reference>
<keyword evidence="4 5" id="KW-0472">Membrane</keyword>
<feature type="transmembrane region" description="Helical" evidence="5">
    <location>
        <begin position="263"/>
        <end position="285"/>
    </location>
</feature>
<dbReference type="PANTHER" id="PTHR11662:SF399">
    <property type="entry name" value="FI19708P1-RELATED"/>
    <property type="match status" value="1"/>
</dbReference>
<dbReference type="GO" id="GO:0016020">
    <property type="term" value="C:membrane"/>
    <property type="evidence" value="ECO:0007669"/>
    <property type="project" value="UniProtKB-SubCell"/>
</dbReference>
<dbReference type="EMBL" id="AP018553">
    <property type="protein sequence ID" value="BBD73423.1"/>
    <property type="molecule type" value="Genomic_DNA"/>
</dbReference>
<reference evidence="8" key="4">
    <citation type="submission" date="2020-09" db="EMBL/GenBank/DDBJ databases">
        <authorList>
            <person name="Sun Q."/>
            <person name="Ohkuma M."/>
        </authorList>
    </citation>
    <scope>NUCLEOTIDE SEQUENCE</scope>
    <source>
        <strain evidence="8">JCM 31740</strain>
    </source>
</reference>
<dbReference type="GeneID" id="38667287"/>
<dbReference type="EMBL" id="BMQS01000013">
    <property type="protein sequence ID" value="GGT98642.1"/>
    <property type="molecule type" value="Genomic_DNA"/>
</dbReference>
<feature type="domain" description="Major facilitator superfamily (MFS) profile" evidence="6">
    <location>
        <begin position="6"/>
        <end position="412"/>
    </location>
</feature>
<evidence type="ECO:0000313" key="9">
    <source>
        <dbReference type="Proteomes" id="UP000276741"/>
    </source>
</evidence>
<reference evidence="9" key="2">
    <citation type="submission" date="2018-04" db="EMBL/GenBank/DDBJ databases">
        <title>Complete genome sequence of Sulfodiicoccus acidiphilus strain HS-1.</title>
        <authorList>
            <person name="Sakai H.D."/>
            <person name="Kurosawa N."/>
        </authorList>
    </citation>
    <scope>NUCLEOTIDE SEQUENCE [LARGE SCALE GENOMIC DNA]</scope>
    <source>
        <strain evidence="9">HS-1</strain>
    </source>
</reference>
<keyword evidence="3 5" id="KW-1133">Transmembrane helix</keyword>
<protein>
    <submittedName>
        <fullName evidence="7">MFS transporter</fullName>
    </submittedName>
</protein>
<dbReference type="InterPro" id="IPR020846">
    <property type="entry name" value="MFS_dom"/>
</dbReference>
<feature type="transmembrane region" description="Helical" evidence="5">
    <location>
        <begin position="227"/>
        <end position="251"/>
    </location>
</feature>
<dbReference type="Gene3D" id="1.20.1250.20">
    <property type="entry name" value="MFS general substrate transporter like domains"/>
    <property type="match status" value="2"/>
</dbReference>
<dbReference type="Proteomes" id="UP000276741">
    <property type="component" value="Chromosome"/>
</dbReference>
<dbReference type="AlphaFoldDB" id="A0A348B5H1"/>
<evidence type="ECO:0000313" key="7">
    <source>
        <dbReference type="EMBL" id="BBD73423.1"/>
    </source>
</evidence>
<evidence type="ECO:0000259" key="6">
    <source>
        <dbReference type="PROSITE" id="PS50850"/>
    </source>
</evidence>
<sequence length="436" mass="47663">MRRHVATVFVVLMSFIAYMDRENLAIVATTIEKLFHLNLVEIGAISSIFFLSYAAMQIPGGILAERVGPRKTMTAAMTWWSAFTMLTTLGFNYISFLLIRFLFGFGEGPLFPSATNLYSRWLKKGEITLATSLEFVGIALGALVGVVAATVILLSLGWQWVFIIFGIIGLLITLGYYVVMRDMPEEARWVGEKEVESVKSSYNNPEERARNLKQNAPWGRLLRSGRFWAYGWTHGTFDSLLYMNLTLLPLYLEEVRGFSKSSIGLVGTLPWVLFIVGLLIFGPLMDRAIVRGASLQRTYAIPSGVGLLVSGAFVLLGAVAVSPALAVAFLSLAMFFATIHQASWSIANRMGGKYSGSYSAWFNLWGNALGGSMPLIITFVASAVSWVAALTILAVVVFSGGAAWFFVKPDRSFVPELIPSYTPPKPAAQVGGPKAS</sequence>
<evidence type="ECO:0000313" key="8">
    <source>
        <dbReference type="EMBL" id="GGT98642.1"/>
    </source>
</evidence>
<feature type="transmembrane region" description="Helical" evidence="5">
    <location>
        <begin position="386"/>
        <end position="407"/>
    </location>
</feature>
<dbReference type="InterPro" id="IPR050382">
    <property type="entry name" value="MFS_Na/Anion_cotransporter"/>
</dbReference>
<dbReference type="KEGG" id="sacd:HS1genome_1812"/>
<feature type="transmembrane region" description="Helical" evidence="5">
    <location>
        <begin position="77"/>
        <end position="103"/>
    </location>
</feature>
<dbReference type="SUPFAM" id="SSF103473">
    <property type="entry name" value="MFS general substrate transporter"/>
    <property type="match status" value="1"/>
</dbReference>